<dbReference type="PATRIC" id="fig|1434117.4.peg.1959"/>
<gene>
    <name evidence="1" type="ORF">MSMAW_1539</name>
</gene>
<evidence type="ECO:0000313" key="2">
    <source>
        <dbReference type="Proteomes" id="UP000033058"/>
    </source>
</evidence>
<evidence type="ECO:0008006" key="3">
    <source>
        <dbReference type="Google" id="ProtNLM"/>
    </source>
</evidence>
<evidence type="ECO:0000313" key="1">
    <source>
        <dbReference type="EMBL" id="AKB40530.1"/>
    </source>
</evidence>
<dbReference type="HOGENOM" id="CLU_1264586_0_0_2"/>
<reference evidence="1 2" key="1">
    <citation type="submission" date="2014-07" db="EMBL/GenBank/DDBJ databases">
        <title>Methanogenic archaea and the global carbon cycle.</title>
        <authorList>
            <person name="Henriksen J.R."/>
            <person name="Luke J."/>
            <person name="Reinhart S."/>
            <person name="Benedict M.N."/>
            <person name="Youngblut N.D."/>
            <person name="Metcalf M.E."/>
            <person name="Whitaker R.J."/>
            <person name="Metcalf W.W."/>
        </authorList>
    </citation>
    <scope>NUCLEOTIDE SEQUENCE [LARGE SCALE GENOMIC DNA]</scope>
    <source>
        <strain evidence="1 2">WWM610</strain>
    </source>
</reference>
<dbReference type="AlphaFoldDB" id="A0A0E3PXM2"/>
<dbReference type="GeneID" id="24851234"/>
<proteinExistence type="predicted"/>
<organism evidence="1 2">
    <name type="scientific">Methanosarcina mazei WWM610</name>
    <dbReference type="NCBI Taxonomy" id="1434117"/>
    <lineage>
        <taxon>Archaea</taxon>
        <taxon>Methanobacteriati</taxon>
        <taxon>Methanobacteriota</taxon>
        <taxon>Stenosarchaea group</taxon>
        <taxon>Methanomicrobia</taxon>
        <taxon>Methanosarcinales</taxon>
        <taxon>Methanosarcinaceae</taxon>
        <taxon>Methanosarcina</taxon>
    </lineage>
</organism>
<dbReference type="RefSeq" id="WP_015413054.1">
    <property type="nucleotide sequence ID" value="NZ_CP009509.1"/>
</dbReference>
<protein>
    <recommendedName>
        <fullName evidence="3">YkgJ family cysteine cluster protein</fullName>
    </recommendedName>
</protein>
<sequence length="239" mass="28128">MRFQKIPMNIYEKFHRTFSGSNQNTFNVCNKCGGACEHNKIGTLLPGEKEYMAKKMGMSLSEFKLKYLDVLEMDDGTLIHVLKLGELCPFLNTETELCECRDFKPVICKIYPVVFTVESGKVKFSIDDWCQLSRKKVCRNYFESVIPLLYRLPVPVEWFRHVVSYDDLYFDYDQLRESRKGKSRYAVFTLKELLNFQKEELACHEIETYEPETGRMELYEIKVTSPNIDFCSEIEEPTF</sequence>
<name>A0A0E3PXM2_METMZ</name>
<dbReference type="EMBL" id="CP009509">
    <property type="protein sequence ID" value="AKB40530.1"/>
    <property type="molecule type" value="Genomic_DNA"/>
</dbReference>
<accession>A0A0E3PXM2</accession>
<dbReference type="Proteomes" id="UP000033058">
    <property type="component" value="Chromosome"/>
</dbReference>